<dbReference type="Pfam" id="PF01557">
    <property type="entry name" value="FAA_hydrolase"/>
    <property type="match status" value="1"/>
</dbReference>
<dbReference type="Proteomes" id="UP001305414">
    <property type="component" value="Unassembled WGS sequence"/>
</dbReference>
<reference evidence="3 4" key="1">
    <citation type="submission" date="2023-10" db="EMBL/GenBank/DDBJ databases">
        <title>Draft genome sequence of Xylaria bambusicola isolate GMP-LS, the root and basal stem rot pathogen of sugarcane in Indonesia.</title>
        <authorList>
            <person name="Selvaraj P."/>
            <person name="Muralishankar V."/>
            <person name="Muruganantham S."/>
            <person name="Sp S."/>
            <person name="Haryani S."/>
            <person name="Lau K.J.X."/>
            <person name="Naqvi N.I."/>
        </authorList>
    </citation>
    <scope>NUCLEOTIDE SEQUENCE [LARGE SCALE GENOMIC DNA]</scope>
    <source>
        <strain evidence="3">GMP-LS</strain>
    </source>
</reference>
<dbReference type="InterPro" id="IPR011234">
    <property type="entry name" value="Fumarylacetoacetase-like_C"/>
</dbReference>
<dbReference type="GO" id="GO:0003824">
    <property type="term" value="F:catalytic activity"/>
    <property type="evidence" value="ECO:0007669"/>
    <property type="project" value="InterPro"/>
</dbReference>
<organism evidence="3 4">
    <name type="scientific">Xylaria bambusicola</name>
    <dbReference type="NCBI Taxonomy" id="326684"/>
    <lineage>
        <taxon>Eukaryota</taxon>
        <taxon>Fungi</taxon>
        <taxon>Dikarya</taxon>
        <taxon>Ascomycota</taxon>
        <taxon>Pezizomycotina</taxon>
        <taxon>Sordariomycetes</taxon>
        <taxon>Xylariomycetidae</taxon>
        <taxon>Xylariales</taxon>
        <taxon>Xylariaceae</taxon>
        <taxon>Xylaria</taxon>
    </lineage>
</organism>
<evidence type="ECO:0000313" key="3">
    <source>
        <dbReference type="EMBL" id="KAK5637633.1"/>
    </source>
</evidence>
<evidence type="ECO:0000256" key="1">
    <source>
        <dbReference type="ARBA" id="ARBA00010211"/>
    </source>
</evidence>
<dbReference type="Gene3D" id="3.90.850.10">
    <property type="entry name" value="Fumarylacetoacetase-like, C-terminal domain"/>
    <property type="match status" value="1"/>
</dbReference>
<name>A0AAN7UXZ3_9PEZI</name>
<accession>A0AAN7UXZ3</accession>
<proteinExistence type="inferred from homology"/>
<dbReference type="AlphaFoldDB" id="A0AAN7UXZ3"/>
<keyword evidence="4" id="KW-1185">Reference proteome</keyword>
<evidence type="ECO:0000259" key="2">
    <source>
        <dbReference type="Pfam" id="PF01557"/>
    </source>
</evidence>
<gene>
    <name evidence="3" type="ORF">RRF57_013348</name>
</gene>
<dbReference type="InterPro" id="IPR036663">
    <property type="entry name" value="Fumarylacetoacetase_C_sf"/>
</dbReference>
<dbReference type="EMBL" id="JAWHQM010000189">
    <property type="protein sequence ID" value="KAK5637633.1"/>
    <property type="molecule type" value="Genomic_DNA"/>
</dbReference>
<dbReference type="SUPFAM" id="SSF56529">
    <property type="entry name" value="FAH"/>
    <property type="match status" value="1"/>
</dbReference>
<comment type="caution">
    <text evidence="3">The sequence shown here is derived from an EMBL/GenBank/DDBJ whole genome shotgun (WGS) entry which is preliminary data.</text>
</comment>
<evidence type="ECO:0000313" key="4">
    <source>
        <dbReference type="Proteomes" id="UP001305414"/>
    </source>
</evidence>
<sequence length="297" mass="32738">MRFQRVNGNVVQASNGNVDESVTQTSGVATILRRVLEENSPDAADAEKRNLPFQPRSYRDFMLFERHYYGAAVGMTSLYSPLANKLGSLFSTITGADFPFFKPHVLWYKQPIFYQSNHLAFYSDGASITYPRYCEYLDVELELGILLGKPLYNASPEEATSAIAGFCVFNDFSVRNVQMAEMARGGVAFYSGFGPQHSKAFANSISSTVVSADEVLPHLEHLSGRIIVNDIVVKEPKIDKWQFSVGQALSHVSQGTRLYPGEFFGSDSAFQIQAGDVVKLEIDGIGSVTNTIVPETS</sequence>
<protein>
    <recommendedName>
        <fullName evidence="2">Fumarylacetoacetase-like C-terminal domain-containing protein</fullName>
    </recommendedName>
</protein>
<dbReference type="PANTHER" id="PTHR43211:SF1">
    <property type="entry name" value="BLL6422 PROTEIN"/>
    <property type="match status" value="1"/>
</dbReference>
<feature type="domain" description="Fumarylacetoacetase-like C-terminal" evidence="2">
    <location>
        <begin position="109"/>
        <end position="293"/>
    </location>
</feature>
<dbReference type="PANTHER" id="PTHR43211">
    <property type="entry name" value="FUMARYLACETOACETATE HYDROLASE"/>
    <property type="match status" value="1"/>
</dbReference>
<comment type="similarity">
    <text evidence="1">Belongs to the FAH family.</text>
</comment>